<dbReference type="SUPFAM" id="SSF51569">
    <property type="entry name" value="Aldolase"/>
    <property type="match status" value="1"/>
</dbReference>
<evidence type="ECO:0000256" key="8">
    <source>
        <dbReference type="ARBA" id="ARBA00023126"/>
    </source>
</evidence>
<comment type="caution">
    <text evidence="12">The sequence shown here is derived from an EMBL/GenBank/DDBJ whole genome shotgun (WGS) entry which is preliminary data.</text>
</comment>
<gene>
    <name evidence="11 12" type="primary">tal</name>
    <name evidence="12" type="ORF">ACEZDJ_10870</name>
</gene>
<dbReference type="NCBIfam" id="TIGR00876">
    <property type="entry name" value="tal_mycobact"/>
    <property type="match status" value="1"/>
</dbReference>
<comment type="subcellular location">
    <subcellularLocation>
        <location evidence="2 11">Cytoplasm</location>
    </subcellularLocation>
</comment>
<comment type="pathway">
    <text evidence="3 11">Carbohydrate degradation; pentose phosphate pathway; D-glyceraldehyde 3-phosphate and beta-D-fructose 6-phosphate from D-ribose 5-phosphate and D-xylulose 5-phosphate (non-oxidative stage): step 2/3.</text>
</comment>
<dbReference type="PIRSF" id="PIRSF036915">
    <property type="entry name" value="Trnald_Bac_Plnt"/>
    <property type="match status" value="1"/>
</dbReference>
<dbReference type="PROSITE" id="PS01054">
    <property type="entry name" value="TRANSALDOLASE_1"/>
    <property type="match status" value="1"/>
</dbReference>
<evidence type="ECO:0000256" key="2">
    <source>
        <dbReference type="ARBA" id="ARBA00004496"/>
    </source>
</evidence>
<keyword evidence="13" id="KW-1185">Reference proteome</keyword>
<reference evidence="12 13" key="1">
    <citation type="submission" date="2024-09" db="EMBL/GenBank/DDBJ databases">
        <authorList>
            <person name="Lee S.D."/>
        </authorList>
    </citation>
    <scope>NUCLEOTIDE SEQUENCE [LARGE SCALE GENOMIC DNA]</scope>
    <source>
        <strain evidence="12 13">N1-5</strain>
    </source>
</reference>
<accession>A0ABV6UK28</accession>
<organism evidence="12 13">
    <name type="scientific">Streptacidiphilus cavernicola</name>
    <dbReference type="NCBI Taxonomy" id="3342716"/>
    <lineage>
        <taxon>Bacteria</taxon>
        <taxon>Bacillati</taxon>
        <taxon>Actinomycetota</taxon>
        <taxon>Actinomycetes</taxon>
        <taxon>Kitasatosporales</taxon>
        <taxon>Streptomycetaceae</taxon>
        <taxon>Streptacidiphilus</taxon>
    </lineage>
</organism>
<dbReference type="GO" id="GO:0004801">
    <property type="term" value="F:transaldolase activity"/>
    <property type="evidence" value="ECO:0007669"/>
    <property type="project" value="UniProtKB-EC"/>
</dbReference>
<evidence type="ECO:0000313" key="13">
    <source>
        <dbReference type="Proteomes" id="UP001592528"/>
    </source>
</evidence>
<name>A0ABV6UK28_9ACTN</name>
<keyword evidence="8 11" id="KW-0570">Pentose shunt</keyword>
<evidence type="ECO:0000256" key="1">
    <source>
        <dbReference type="ARBA" id="ARBA00003518"/>
    </source>
</evidence>
<dbReference type="InterPro" id="IPR001585">
    <property type="entry name" value="TAL/FSA"/>
</dbReference>
<comment type="function">
    <text evidence="1 11">Transaldolase is important for the balance of metabolites in the pentose-phosphate pathway.</text>
</comment>
<dbReference type="NCBIfam" id="NF002881">
    <property type="entry name" value="PRK03343.1"/>
    <property type="match status" value="1"/>
</dbReference>
<dbReference type="Proteomes" id="UP001592528">
    <property type="component" value="Unassembled WGS sequence"/>
</dbReference>
<dbReference type="Pfam" id="PF00923">
    <property type="entry name" value="TAL_FSA"/>
    <property type="match status" value="1"/>
</dbReference>
<keyword evidence="9 11" id="KW-0704">Schiff base</keyword>
<dbReference type="RefSeq" id="WP_380522162.1">
    <property type="nucleotide sequence ID" value="NZ_JBHEZZ010000004.1"/>
</dbReference>
<dbReference type="EC" id="2.2.1.2" evidence="5 11"/>
<evidence type="ECO:0000313" key="12">
    <source>
        <dbReference type="EMBL" id="MFC1401792.1"/>
    </source>
</evidence>
<evidence type="ECO:0000256" key="5">
    <source>
        <dbReference type="ARBA" id="ARBA00013151"/>
    </source>
</evidence>
<proteinExistence type="inferred from homology"/>
<evidence type="ECO:0000256" key="3">
    <source>
        <dbReference type="ARBA" id="ARBA00004857"/>
    </source>
</evidence>
<dbReference type="Gene3D" id="3.20.20.70">
    <property type="entry name" value="Aldolase class I"/>
    <property type="match status" value="1"/>
</dbReference>
<evidence type="ECO:0000256" key="7">
    <source>
        <dbReference type="ARBA" id="ARBA00022679"/>
    </source>
</evidence>
<dbReference type="HAMAP" id="MF_00493">
    <property type="entry name" value="Transaldolase_2"/>
    <property type="match status" value="1"/>
</dbReference>
<evidence type="ECO:0000256" key="10">
    <source>
        <dbReference type="ARBA" id="ARBA00048810"/>
    </source>
</evidence>
<keyword evidence="7 11" id="KW-0808">Transferase</keyword>
<comment type="catalytic activity">
    <reaction evidence="10 11">
        <text>D-sedoheptulose 7-phosphate + D-glyceraldehyde 3-phosphate = D-erythrose 4-phosphate + beta-D-fructose 6-phosphate</text>
        <dbReference type="Rhea" id="RHEA:17053"/>
        <dbReference type="ChEBI" id="CHEBI:16897"/>
        <dbReference type="ChEBI" id="CHEBI:57483"/>
        <dbReference type="ChEBI" id="CHEBI:57634"/>
        <dbReference type="ChEBI" id="CHEBI:59776"/>
        <dbReference type="EC" id="2.2.1.2"/>
    </reaction>
</comment>
<keyword evidence="6 11" id="KW-0963">Cytoplasm</keyword>
<evidence type="ECO:0000256" key="11">
    <source>
        <dbReference type="HAMAP-Rule" id="MF_00493"/>
    </source>
</evidence>
<protein>
    <recommendedName>
        <fullName evidence="5 11">Transaldolase</fullName>
        <ecNumber evidence="5 11">2.2.1.2</ecNumber>
    </recommendedName>
</protein>
<feature type="active site" description="Schiff-base intermediate with substrate" evidence="11">
    <location>
        <position position="142"/>
    </location>
</feature>
<dbReference type="PANTHER" id="PTHR10683:SF31">
    <property type="entry name" value="TRANSALDOLASE"/>
    <property type="match status" value="1"/>
</dbReference>
<evidence type="ECO:0000256" key="6">
    <source>
        <dbReference type="ARBA" id="ARBA00022490"/>
    </source>
</evidence>
<evidence type="ECO:0000256" key="4">
    <source>
        <dbReference type="ARBA" id="ARBA00008426"/>
    </source>
</evidence>
<comment type="similarity">
    <text evidence="4 11">Belongs to the transaldolase family. Type 2 subfamily.</text>
</comment>
<dbReference type="InterPro" id="IPR004732">
    <property type="entry name" value="Transaldolase_2"/>
</dbReference>
<dbReference type="InterPro" id="IPR018225">
    <property type="entry name" value="Transaldolase_AS"/>
</dbReference>
<dbReference type="PANTHER" id="PTHR10683">
    <property type="entry name" value="TRANSALDOLASE"/>
    <property type="match status" value="1"/>
</dbReference>
<dbReference type="InterPro" id="IPR013785">
    <property type="entry name" value="Aldolase_TIM"/>
</dbReference>
<evidence type="ECO:0000256" key="9">
    <source>
        <dbReference type="ARBA" id="ARBA00023270"/>
    </source>
</evidence>
<dbReference type="CDD" id="cd00955">
    <property type="entry name" value="Transaldolase_like"/>
    <property type="match status" value="1"/>
</dbReference>
<dbReference type="EMBL" id="JBHEZZ010000004">
    <property type="protein sequence ID" value="MFC1401792.1"/>
    <property type="molecule type" value="Genomic_DNA"/>
</dbReference>
<sequence length="385" mass="41459">MSIDELRLLSEQGVAIWLDDLSRTRLTSGNLAELVRDKHVVGVTTNPTIFQKAIGGSSDAYDAQLRDLALRGVTVEEAVRMMTAADVRQAADVLRPVFEASDGRDGRVSIEVDPRLAHNTPATIAEAKQLAWLVDRPNTLIKIPATKAGLPAIAEVIGEGISVNVTLIFSLERYRGVMDAFLTGLETAKANGHDLSRIESVASFFVSRVDTEIDKRLDKLATPEAKAARNKAAVANAQLAYQAYEEVFGSADGRVKPSDRWKALAEAGAKPQRPLWASTGVKDPSLDDSLYVVELVAPGTVNTMPEATLDAVAHHGAVHGDTVTGSYRAAQAVMDELAGLGISYDDVVRVLEDEGVQKFEASWKELLDSVAESMERLAARDGDGR</sequence>